<dbReference type="EMBL" id="OX451739">
    <property type="protein sequence ID" value="CAI8607008.1"/>
    <property type="molecule type" value="Genomic_DNA"/>
</dbReference>
<gene>
    <name evidence="2" type="ORF">VFH_IV018000</name>
</gene>
<dbReference type="PANTHER" id="PTHR34418:SF3">
    <property type="entry name" value="NUCLEAR PORE COMPLEX PROTEIN NUP214"/>
    <property type="match status" value="1"/>
</dbReference>
<accession>A0AAV1ABV0</accession>
<proteinExistence type="predicted"/>
<dbReference type="PANTHER" id="PTHR34418">
    <property type="entry name" value="NUCLEAR PORE COMPLEX PROTEIN NUP214 ISOFORM X1"/>
    <property type="match status" value="1"/>
</dbReference>
<dbReference type="InterPro" id="IPR044694">
    <property type="entry name" value="NUP214"/>
</dbReference>
<feature type="compositionally biased region" description="Polar residues" evidence="1">
    <location>
        <begin position="60"/>
        <end position="94"/>
    </location>
</feature>
<name>A0AAV1ABV0_VICFA</name>
<dbReference type="GO" id="GO:0017056">
    <property type="term" value="F:structural constituent of nuclear pore"/>
    <property type="evidence" value="ECO:0007669"/>
    <property type="project" value="InterPro"/>
</dbReference>
<sequence length="158" mass="16587">MGATNANTPNIPGSIGGKPFFFVKDENVESPATYSAANVPGSTDGKPFLVKDVNVESPGVYSSSRPVQSGGQLTSVGAESSHLSLLGNSTTGKSSMRKFHPSDEQHVNSSKPGISSSDSSKQFGNINEMTKELDLLLKSVEEAGGFRDACNQVTTKFN</sequence>
<evidence type="ECO:0000256" key="1">
    <source>
        <dbReference type="SAM" id="MobiDB-lite"/>
    </source>
</evidence>
<feature type="region of interest" description="Disordered" evidence="1">
    <location>
        <begin position="59"/>
        <end position="125"/>
    </location>
</feature>
<reference evidence="2 3" key="1">
    <citation type="submission" date="2023-01" db="EMBL/GenBank/DDBJ databases">
        <authorList>
            <person name="Kreplak J."/>
        </authorList>
    </citation>
    <scope>NUCLEOTIDE SEQUENCE [LARGE SCALE GENOMIC DNA]</scope>
</reference>
<organism evidence="2 3">
    <name type="scientific">Vicia faba</name>
    <name type="common">Broad bean</name>
    <name type="synonym">Faba vulgaris</name>
    <dbReference type="NCBI Taxonomy" id="3906"/>
    <lineage>
        <taxon>Eukaryota</taxon>
        <taxon>Viridiplantae</taxon>
        <taxon>Streptophyta</taxon>
        <taxon>Embryophyta</taxon>
        <taxon>Tracheophyta</taxon>
        <taxon>Spermatophyta</taxon>
        <taxon>Magnoliopsida</taxon>
        <taxon>eudicotyledons</taxon>
        <taxon>Gunneridae</taxon>
        <taxon>Pentapetalae</taxon>
        <taxon>rosids</taxon>
        <taxon>fabids</taxon>
        <taxon>Fabales</taxon>
        <taxon>Fabaceae</taxon>
        <taxon>Papilionoideae</taxon>
        <taxon>50 kb inversion clade</taxon>
        <taxon>NPAAA clade</taxon>
        <taxon>Hologalegina</taxon>
        <taxon>IRL clade</taxon>
        <taxon>Fabeae</taxon>
        <taxon>Vicia</taxon>
    </lineage>
</organism>
<keyword evidence="3" id="KW-1185">Reference proteome</keyword>
<feature type="compositionally biased region" description="Low complexity" evidence="1">
    <location>
        <begin position="109"/>
        <end position="120"/>
    </location>
</feature>
<evidence type="ECO:0000313" key="2">
    <source>
        <dbReference type="EMBL" id="CAI8607008.1"/>
    </source>
</evidence>
<dbReference type="GO" id="GO:0006405">
    <property type="term" value="P:RNA export from nucleus"/>
    <property type="evidence" value="ECO:0007669"/>
    <property type="project" value="InterPro"/>
</dbReference>
<dbReference type="AlphaFoldDB" id="A0AAV1ABV0"/>
<dbReference type="Proteomes" id="UP001157006">
    <property type="component" value="Chromosome 4"/>
</dbReference>
<protein>
    <submittedName>
        <fullName evidence="2">Uncharacterized protein</fullName>
    </submittedName>
</protein>
<evidence type="ECO:0000313" key="3">
    <source>
        <dbReference type="Proteomes" id="UP001157006"/>
    </source>
</evidence>